<dbReference type="InterPro" id="IPR050204">
    <property type="entry name" value="AraC_XylS_family_regulators"/>
</dbReference>
<accession>A0A401L9W7</accession>
<gene>
    <name evidence="5" type="ORF">KGMB03357_00280</name>
</gene>
<dbReference type="GO" id="GO:0003700">
    <property type="term" value="F:DNA-binding transcription factor activity"/>
    <property type="evidence" value="ECO:0007669"/>
    <property type="project" value="InterPro"/>
</dbReference>
<protein>
    <submittedName>
        <fullName evidence="5">AraC family transcriptional regulator</fullName>
    </submittedName>
</protein>
<comment type="caution">
    <text evidence="5">The sequence shown here is derived from an EMBL/GenBank/DDBJ whole genome shotgun (WGS) entry which is preliminary data.</text>
</comment>
<dbReference type="Pfam" id="PF12833">
    <property type="entry name" value="HTH_18"/>
    <property type="match status" value="1"/>
</dbReference>
<dbReference type="Pfam" id="PF02311">
    <property type="entry name" value="AraC_binding"/>
    <property type="match status" value="1"/>
</dbReference>
<evidence type="ECO:0000256" key="1">
    <source>
        <dbReference type="ARBA" id="ARBA00023015"/>
    </source>
</evidence>
<evidence type="ECO:0000313" key="5">
    <source>
        <dbReference type="EMBL" id="GCB28367.1"/>
    </source>
</evidence>
<dbReference type="SUPFAM" id="SSF46689">
    <property type="entry name" value="Homeodomain-like"/>
    <property type="match status" value="2"/>
</dbReference>
<dbReference type="SMART" id="SM00342">
    <property type="entry name" value="HTH_ARAC"/>
    <property type="match status" value="1"/>
</dbReference>
<keyword evidence="6" id="KW-1185">Reference proteome</keyword>
<dbReference type="InterPro" id="IPR014710">
    <property type="entry name" value="RmlC-like_jellyroll"/>
</dbReference>
<sequence length="283" mass="32553">METNYEKRGYLLDDFRLFHLKDKNGTNIDYHYHEFCKLLLLRSGYGGYTVDGQRYDLKTGDAVLIGSQCVHRPEFEPGVLYERIIIYISPQFLQQQSTPDCQLEEIFNGKKGAVLHLENPEAIWTLADGLEQELEGNAYGRVILSNGLLLRLLIALARRMQNPDAAFAKPIVPTNSRILDILHYIDAHLTEDIPIERLAEEFFISKYHMMRLFRQETGYSIHGYLQERRLLHARELIRQGISATESCFRSGFGSYSSFTRAYAKRFGTTPTGRKGAPAEETYE</sequence>
<evidence type="ECO:0000313" key="6">
    <source>
        <dbReference type="Proteomes" id="UP000287361"/>
    </source>
</evidence>
<name>A0A401L9W7_9FIRM</name>
<reference evidence="5 6" key="1">
    <citation type="submission" date="2018-10" db="EMBL/GenBank/DDBJ databases">
        <title>Draft Genome Sequence of Anaerotignum sp. KCTC 15736.</title>
        <authorList>
            <person name="Choi S.H."/>
            <person name="Kim J.S."/>
            <person name="Kang S.W."/>
            <person name="Lee J.S."/>
            <person name="Park S.H."/>
        </authorList>
    </citation>
    <scope>NUCLEOTIDE SEQUENCE [LARGE SCALE GENOMIC DNA]</scope>
    <source>
        <strain evidence="5 6">KCTC 15736</strain>
    </source>
</reference>
<feature type="domain" description="HTH araC/xylS-type" evidence="4">
    <location>
        <begin position="179"/>
        <end position="276"/>
    </location>
</feature>
<dbReference type="EMBL" id="BHVZ01000001">
    <property type="protein sequence ID" value="GCB28367.1"/>
    <property type="molecule type" value="Genomic_DNA"/>
</dbReference>
<dbReference type="GO" id="GO:0043565">
    <property type="term" value="F:sequence-specific DNA binding"/>
    <property type="evidence" value="ECO:0007669"/>
    <property type="project" value="InterPro"/>
</dbReference>
<dbReference type="InterPro" id="IPR018060">
    <property type="entry name" value="HTH_AraC"/>
</dbReference>
<keyword evidence="2" id="KW-0238">DNA-binding</keyword>
<organism evidence="5 6">
    <name type="scientific">Anaerotignum faecicola</name>
    <dbReference type="NCBI Taxonomy" id="2358141"/>
    <lineage>
        <taxon>Bacteria</taxon>
        <taxon>Bacillati</taxon>
        <taxon>Bacillota</taxon>
        <taxon>Clostridia</taxon>
        <taxon>Lachnospirales</taxon>
        <taxon>Anaerotignaceae</taxon>
        <taxon>Anaerotignum</taxon>
    </lineage>
</organism>
<dbReference type="OrthoDB" id="9774814at2"/>
<dbReference type="InterPro" id="IPR009057">
    <property type="entry name" value="Homeodomain-like_sf"/>
</dbReference>
<dbReference type="AlphaFoldDB" id="A0A401L9W7"/>
<evidence type="ECO:0000259" key="4">
    <source>
        <dbReference type="PROSITE" id="PS01124"/>
    </source>
</evidence>
<dbReference type="Gene3D" id="1.10.10.60">
    <property type="entry name" value="Homeodomain-like"/>
    <property type="match status" value="2"/>
</dbReference>
<dbReference type="InterPro" id="IPR037923">
    <property type="entry name" value="HTH-like"/>
</dbReference>
<proteinExistence type="predicted"/>
<evidence type="ECO:0000256" key="2">
    <source>
        <dbReference type="ARBA" id="ARBA00023125"/>
    </source>
</evidence>
<dbReference type="PANTHER" id="PTHR46796">
    <property type="entry name" value="HTH-TYPE TRANSCRIPTIONAL ACTIVATOR RHAS-RELATED"/>
    <property type="match status" value="1"/>
</dbReference>
<dbReference type="InterPro" id="IPR003313">
    <property type="entry name" value="AraC-bd"/>
</dbReference>
<dbReference type="PROSITE" id="PS01124">
    <property type="entry name" value="HTH_ARAC_FAMILY_2"/>
    <property type="match status" value="1"/>
</dbReference>
<dbReference type="Proteomes" id="UP000287361">
    <property type="component" value="Unassembled WGS sequence"/>
</dbReference>
<dbReference type="Gene3D" id="2.60.120.10">
    <property type="entry name" value="Jelly Rolls"/>
    <property type="match status" value="1"/>
</dbReference>
<evidence type="ECO:0000256" key="3">
    <source>
        <dbReference type="ARBA" id="ARBA00023163"/>
    </source>
</evidence>
<dbReference type="SUPFAM" id="SSF51215">
    <property type="entry name" value="Regulatory protein AraC"/>
    <property type="match status" value="1"/>
</dbReference>
<keyword evidence="1" id="KW-0805">Transcription regulation</keyword>
<keyword evidence="3" id="KW-0804">Transcription</keyword>